<gene>
    <name evidence="5" type="ORF">AQUCO_00300453v1</name>
</gene>
<protein>
    <recommendedName>
        <fullName evidence="4">Cystatin domain-containing protein</fullName>
    </recommendedName>
</protein>
<feature type="domain" description="Cystatin" evidence="4">
    <location>
        <begin position="41"/>
        <end position="129"/>
    </location>
</feature>
<evidence type="ECO:0000259" key="4">
    <source>
        <dbReference type="SMART" id="SM00043"/>
    </source>
</evidence>
<evidence type="ECO:0000256" key="2">
    <source>
        <dbReference type="ARBA" id="ARBA00022704"/>
    </source>
</evidence>
<dbReference type="CDD" id="cd00042">
    <property type="entry name" value="CY"/>
    <property type="match status" value="1"/>
</dbReference>
<dbReference type="InterPro" id="IPR046350">
    <property type="entry name" value="Cystatin_sf"/>
</dbReference>
<evidence type="ECO:0000256" key="3">
    <source>
        <dbReference type="SAM" id="Phobius"/>
    </source>
</evidence>
<dbReference type="Gene3D" id="3.10.450.10">
    <property type="match status" value="1"/>
</dbReference>
<dbReference type="Pfam" id="PF16845">
    <property type="entry name" value="SQAPI"/>
    <property type="match status" value="1"/>
</dbReference>
<dbReference type="Proteomes" id="UP000230069">
    <property type="component" value="Unassembled WGS sequence"/>
</dbReference>
<keyword evidence="3" id="KW-0472">Membrane</keyword>
<keyword evidence="6" id="KW-1185">Reference proteome</keyword>
<dbReference type="SUPFAM" id="SSF54403">
    <property type="entry name" value="Cystatin/monellin"/>
    <property type="match status" value="1"/>
</dbReference>
<dbReference type="SMART" id="SM00043">
    <property type="entry name" value="CY"/>
    <property type="match status" value="1"/>
</dbReference>
<evidence type="ECO:0000313" key="5">
    <source>
        <dbReference type="EMBL" id="PIA60940.1"/>
    </source>
</evidence>
<proteinExistence type="predicted"/>
<keyword evidence="3" id="KW-1133">Transmembrane helix</keyword>
<name>A0A2G5EYZ1_AQUCA</name>
<dbReference type="InParanoid" id="A0A2G5EYZ1"/>
<accession>A0A2G5EYZ1</accession>
<dbReference type="STRING" id="218851.A0A2G5EYZ1"/>
<dbReference type="PROSITE" id="PS00287">
    <property type="entry name" value="CYSTATIN"/>
    <property type="match status" value="1"/>
</dbReference>
<keyword evidence="1" id="KW-0646">Protease inhibitor</keyword>
<dbReference type="GO" id="GO:0004869">
    <property type="term" value="F:cysteine-type endopeptidase inhibitor activity"/>
    <property type="evidence" value="ECO:0007669"/>
    <property type="project" value="UniProtKB-KW"/>
</dbReference>
<sequence length="129" mass="14702">MRLNTQSYKQLTNKKMNTQSYLILLVFISVISTFVIDGVYGSLGAYQPIEDLTSPDVQKVGQFAVSEHNKQAKTQLAYDKVIKGEQQVVQGYNYRLDIQTRNADQINTYVAQVYEKLDGQMILNSFQPL</sequence>
<dbReference type="InterPro" id="IPR000010">
    <property type="entry name" value="Cystatin_dom"/>
</dbReference>
<keyword evidence="2" id="KW-0789">Thiol protease inhibitor</keyword>
<evidence type="ECO:0000256" key="1">
    <source>
        <dbReference type="ARBA" id="ARBA00022690"/>
    </source>
</evidence>
<dbReference type="AlphaFoldDB" id="A0A2G5EYZ1"/>
<dbReference type="PANTHER" id="PTHR47364">
    <property type="entry name" value="CYSTEINE PROTEINASE INHIBITOR 5"/>
    <property type="match status" value="1"/>
</dbReference>
<reference evidence="5 6" key="1">
    <citation type="submission" date="2017-09" db="EMBL/GenBank/DDBJ databases">
        <title>WGS assembly of Aquilegia coerulea Goldsmith.</title>
        <authorList>
            <person name="Hodges S."/>
            <person name="Kramer E."/>
            <person name="Nordborg M."/>
            <person name="Tomkins J."/>
            <person name="Borevitz J."/>
            <person name="Derieg N."/>
            <person name="Yan J."/>
            <person name="Mihaltcheva S."/>
            <person name="Hayes R.D."/>
            <person name="Rokhsar D."/>
        </authorList>
    </citation>
    <scope>NUCLEOTIDE SEQUENCE [LARGE SCALE GENOMIC DNA]</scope>
    <source>
        <strain evidence="6">cv. Goldsmith</strain>
    </source>
</reference>
<feature type="transmembrane region" description="Helical" evidence="3">
    <location>
        <begin position="21"/>
        <end position="43"/>
    </location>
</feature>
<evidence type="ECO:0000313" key="6">
    <source>
        <dbReference type="Proteomes" id="UP000230069"/>
    </source>
</evidence>
<dbReference type="EMBL" id="KZ305020">
    <property type="protein sequence ID" value="PIA60940.1"/>
    <property type="molecule type" value="Genomic_DNA"/>
</dbReference>
<dbReference type="PANTHER" id="PTHR47364:SF2">
    <property type="entry name" value="CYSTEINE PROTEINASE INHIBITOR 5"/>
    <property type="match status" value="1"/>
</dbReference>
<keyword evidence="3" id="KW-0812">Transmembrane</keyword>
<dbReference type="OrthoDB" id="2016588at2759"/>
<dbReference type="InterPro" id="IPR018073">
    <property type="entry name" value="Prot_inh_cystat_CS"/>
</dbReference>
<organism evidence="5 6">
    <name type="scientific">Aquilegia coerulea</name>
    <name type="common">Rocky mountain columbine</name>
    <dbReference type="NCBI Taxonomy" id="218851"/>
    <lineage>
        <taxon>Eukaryota</taxon>
        <taxon>Viridiplantae</taxon>
        <taxon>Streptophyta</taxon>
        <taxon>Embryophyta</taxon>
        <taxon>Tracheophyta</taxon>
        <taxon>Spermatophyta</taxon>
        <taxon>Magnoliopsida</taxon>
        <taxon>Ranunculales</taxon>
        <taxon>Ranunculaceae</taxon>
        <taxon>Thalictroideae</taxon>
        <taxon>Aquilegia</taxon>
    </lineage>
</organism>